<evidence type="ECO:0000313" key="1">
    <source>
        <dbReference type="EMBL" id="PIZ95727.1"/>
    </source>
</evidence>
<gene>
    <name evidence="1" type="ORF">COX81_00245</name>
</gene>
<protein>
    <submittedName>
        <fullName evidence="1">Uncharacterized protein</fullName>
    </submittedName>
</protein>
<comment type="caution">
    <text evidence="1">The sequence shown here is derived from an EMBL/GenBank/DDBJ whole genome shotgun (WGS) entry which is preliminary data.</text>
</comment>
<accession>A0A2M7VA41</accession>
<dbReference type="Proteomes" id="UP000228568">
    <property type="component" value="Unassembled WGS sequence"/>
</dbReference>
<evidence type="ECO:0000313" key="2">
    <source>
        <dbReference type="Proteomes" id="UP000228568"/>
    </source>
</evidence>
<dbReference type="EMBL" id="PFPK01000004">
    <property type="protein sequence ID" value="PIZ95727.1"/>
    <property type="molecule type" value="Genomic_DNA"/>
</dbReference>
<name>A0A2M7VA41_9BACT</name>
<sequence>MHQDSARHTIAIFERLYNYVESVLPIELNQDVVSALEQVKNNYELSVEEIEDTMITFGRYVWPYRKAFEEFLAIYEGRVGEQFMLSHSSVQIKKRYQDFKLHGGSLRDLHSGRPANFFTSEERVKLCEVLVNMNQSLRKHVVQLIKSTESKKFKVSVAEFAQILLEIEQELGFIRCIADSEQEHPQLASEMRAQVRGFEHGFCLLGPEVDFIAVCNMRGHFEGRKKEMKVRGYVFSDLFQ</sequence>
<dbReference type="AlphaFoldDB" id="A0A2M7VA41"/>
<organism evidence="1 2">
    <name type="scientific">Candidatus Magasanikbacteria bacterium CG_4_10_14_0_2_um_filter_37_12</name>
    <dbReference type="NCBI Taxonomy" id="1974637"/>
    <lineage>
        <taxon>Bacteria</taxon>
        <taxon>Candidatus Magasanikiibacteriota</taxon>
    </lineage>
</organism>
<proteinExistence type="predicted"/>
<reference evidence="2" key="1">
    <citation type="submission" date="2017-09" db="EMBL/GenBank/DDBJ databases">
        <title>Depth-based differentiation of microbial function through sediment-hosted aquifers and enrichment of novel symbionts in the deep terrestrial subsurface.</title>
        <authorList>
            <person name="Probst A.J."/>
            <person name="Ladd B."/>
            <person name="Jarett J.K."/>
            <person name="Geller-Mcgrath D.E."/>
            <person name="Sieber C.M.K."/>
            <person name="Emerson J.B."/>
            <person name="Anantharaman K."/>
            <person name="Thomas B.C."/>
            <person name="Malmstrom R."/>
            <person name="Stieglmeier M."/>
            <person name="Klingl A."/>
            <person name="Woyke T."/>
            <person name="Ryan C.M."/>
            <person name="Banfield J.F."/>
        </authorList>
    </citation>
    <scope>NUCLEOTIDE SEQUENCE [LARGE SCALE GENOMIC DNA]</scope>
</reference>